<dbReference type="PANTHER" id="PTHR43298:SF2">
    <property type="entry name" value="FMN_FAD EXPORTER YEEO-RELATED"/>
    <property type="match status" value="1"/>
</dbReference>
<dbReference type="PIRSF" id="PIRSF006603">
    <property type="entry name" value="DinF"/>
    <property type="match status" value="1"/>
</dbReference>
<dbReference type="NCBIfam" id="TIGR00797">
    <property type="entry name" value="matE"/>
    <property type="match status" value="1"/>
</dbReference>
<keyword evidence="8 13" id="KW-0812">Transmembrane</keyword>
<keyword evidence="15" id="KW-1185">Reference proteome</keyword>
<dbReference type="Proteomes" id="UP001652394">
    <property type="component" value="Unassembled WGS sequence"/>
</dbReference>
<feature type="transmembrane region" description="Helical" evidence="13">
    <location>
        <begin position="398"/>
        <end position="417"/>
    </location>
</feature>
<dbReference type="RefSeq" id="WP_267304277.1">
    <property type="nucleotide sequence ID" value="NZ_JAOQJX010000030.1"/>
</dbReference>
<evidence type="ECO:0000256" key="2">
    <source>
        <dbReference type="ARBA" id="ARBA00004651"/>
    </source>
</evidence>
<keyword evidence="11 13" id="KW-0472">Membrane</keyword>
<feature type="transmembrane region" description="Helical" evidence="13">
    <location>
        <begin position="279"/>
        <end position="298"/>
    </location>
</feature>
<feature type="transmembrane region" description="Helical" evidence="13">
    <location>
        <begin position="423"/>
        <end position="444"/>
    </location>
</feature>
<feature type="transmembrane region" description="Helical" evidence="13">
    <location>
        <begin position="327"/>
        <end position="350"/>
    </location>
</feature>
<evidence type="ECO:0000256" key="6">
    <source>
        <dbReference type="ARBA" id="ARBA00022449"/>
    </source>
</evidence>
<evidence type="ECO:0000256" key="13">
    <source>
        <dbReference type="SAM" id="Phobius"/>
    </source>
</evidence>
<keyword evidence="10" id="KW-0406">Ion transport</keyword>
<dbReference type="InterPro" id="IPR050222">
    <property type="entry name" value="MATE_MdtK"/>
</dbReference>
<reference evidence="14 15" key="1">
    <citation type="journal article" date="2021" name="ISME Commun">
        <title>Automated analysis of genomic sequences facilitates high-throughput and comprehensive description of bacteria.</title>
        <authorList>
            <person name="Hitch T.C.A."/>
        </authorList>
    </citation>
    <scope>NUCLEOTIDE SEQUENCE [LARGE SCALE GENOMIC DNA]</scope>
    <source>
        <strain evidence="14 15">H2_18</strain>
    </source>
</reference>
<gene>
    <name evidence="14" type="ORF">OCV51_13680</name>
</gene>
<feature type="transmembrane region" description="Helical" evidence="13">
    <location>
        <begin position="205"/>
        <end position="226"/>
    </location>
</feature>
<evidence type="ECO:0000313" key="15">
    <source>
        <dbReference type="Proteomes" id="UP001652394"/>
    </source>
</evidence>
<protein>
    <recommendedName>
        <fullName evidence="4">Probable multidrug resistance protein NorM</fullName>
    </recommendedName>
    <alternativeName>
        <fullName evidence="12">Multidrug-efflux transporter</fullName>
    </alternativeName>
</protein>
<comment type="similarity">
    <text evidence="3">Belongs to the multi antimicrobial extrusion (MATE) (TC 2.A.66.1) family.</text>
</comment>
<evidence type="ECO:0000256" key="4">
    <source>
        <dbReference type="ARBA" id="ARBA00020268"/>
    </source>
</evidence>
<comment type="function">
    <text evidence="1">Multidrug efflux pump.</text>
</comment>
<evidence type="ECO:0000256" key="11">
    <source>
        <dbReference type="ARBA" id="ARBA00023136"/>
    </source>
</evidence>
<keyword evidence="9 13" id="KW-1133">Transmembrane helix</keyword>
<evidence type="ECO:0000256" key="12">
    <source>
        <dbReference type="ARBA" id="ARBA00031636"/>
    </source>
</evidence>
<feature type="transmembrane region" description="Helical" evidence="13">
    <location>
        <begin position="247"/>
        <end position="273"/>
    </location>
</feature>
<evidence type="ECO:0000256" key="7">
    <source>
        <dbReference type="ARBA" id="ARBA00022475"/>
    </source>
</evidence>
<dbReference type="PANTHER" id="PTHR43298">
    <property type="entry name" value="MULTIDRUG RESISTANCE PROTEIN NORM-RELATED"/>
    <property type="match status" value="1"/>
</dbReference>
<evidence type="ECO:0000256" key="10">
    <source>
        <dbReference type="ARBA" id="ARBA00023065"/>
    </source>
</evidence>
<comment type="caution">
    <text evidence="14">The sequence shown here is derived from an EMBL/GenBank/DDBJ whole genome shotgun (WGS) entry which is preliminary data.</text>
</comment>
<keyword evidence="7" id="KW-1003">Cell membrane</keyword>
<sequence length="459" mass="49454">MSRENIKEKKYNKMEAKEIFPLLMSMSLPMMLSMLVQSLYNIVDSIYVSRLGTRALTAVSLAYPLQNIVISVAVGIGVGISSVLSISLGEKNQERANQAAATGLVLTVFHCILFVLAGIVVTKPFLCLFTQDKEVLAQACEYTYTVLCVSFGALLQVAMEKIYQGIGDMKTTMYLLGTGCIINIILDPILIFGMFGFPKMGVKGAAAATVIGQISAFVLYIVVYLKKNPGVTLHPRYIRFDKKLIRQIYAVGIPSSLMMMMPSVLVGGLNGILAGMSEVYVAVLGIYFKLQTFIYMPANGIVQGMRPIIGYNYGAGNRKRVKAAIRYSLLAAAVLMLAGTILSLGFPAAILGMFQADTALLNAGTQALRLISLGFLVSSVGIISCGVFEAMGKGMQSLLISLLRQLIIILPLGFVLSRFMGAAGIWVSFPAAELLAALAACVLMKKLDNGKYFPFGKGD</sequence>
<feature type="transmembrane region" description="Helical" evidence="13">
    <location>
        <begin position="63"/>
        <end position="88"/>
    </location>
</feature>
<feature type="transmembrane region" description="Helical" evidence="13">
    <location>
        <begin position="100"/>
        <end position="122"/>
    </location>
</feature>
<evidence type="ECO:0000256" key="1">
    <source>
        <dbReference type="ARBA" id="ARBA00003408"/>
    </source>
</evidence>
<feature type="transmembrane region" description="Helical" evidence="13">
    <location>
        <begin position="20"/>
        <end position="43"/>
    </location>
</feature>
<feature type="transmembrane region" description="Helical" evidence="13">
    <location>
        <begin position="370"/>
        <end position="391"/>
    </location>
</feature>
<keyword evidence="6" id="KW-0050">Antiport</keyword>
<keyword evidence="5" id="KW-0813">Transport</keyword>
<evidence type="ECO:0000256" key="5">
    <source>
        <dbReference type="ARBA" id="ARBA00022448"/>
    </source>
</evidence>
<comment type="subcellular location">
    <subcellularLocation>
        <location evidence="2">Cell membrane</location>
        <topology evidence="2">Multi-pass membrane protein</topology>
    </subcellularLocation>
</comment>
<dbReference type="InterPro" id="IPR048279">
    <property type="entry name" value="MdtK-like"/>
</dbReference>
<dbReference type="Pfam" id="PF01554">
    <property type="entry name" value="MatE"/>
    <property type="match status" value="2"/>
</dbReference>
<evidence type="ECO:0000256" key="8">
    <source>
        <dbReference type="ARBA" id="ARBA00022692"/>
    </source>
</evidence>
<evidence type="ECO:0000313" key="14">
    <source>
        <dbReference type="EMBL" id="MCU6748693.1"/>
    </source>
</evidence>
<feature type="transmembrane region" description="Helical" evidence="13">
    <location>
        <begin position="171"/>
        <end position="193"/>
    </location>
</feature>
<dbReference type="InterPro" id="IPR002528">
    <property type="entry name" value="MATE_fam"/>
</dbReference>
<evidence type="ECO:0000256" key="9">
    <source>
        <dbReference type="ARBA" id="ARBA00022989"/>
    </source>
</evidence>
<name>A0ABT2TEI1_9FIRM</name>
<feature type="transmembrane region" description="Helical" evidence="13">
    <location>
        <begin position="142"/>
        <end position="159"/>
    </location>
</feature>
<dbReference type="EMBL" id="JAOQJX010000030">
    <property type="protein sequence ID" value="MCU6748693.1"/>
    <property type="molecule type" value="Genomic_DNA"/>
</dbReference>
<evidence type="ECO:0000256" key="3">
    <source>
        <dbReference type="ARBA" id="ARBA00010199"/>
    </source>
</evidence>
<accession>A0ABT2TEI1</accession>
<proteinExistence type="inferred from homology"/>
<organism evidence="14 15">
    <name type="scientific">Faecalicatena acetigenes</name>
    <dbReference type="NCBI Taxonomy" id="2981790"/>
    <lineage>
        <taxon>Bacteria</taxon>
        <taxon>Bacillati</taxon>
        <taxon>Bacillota</taxon>
        <taxon>Clostridia</taxon>
        <taxon>Lachnospirales</taxon>
        <taxon>Lachnospiraceae</taxon>
        <taxon>Faecalicatena</taxon>
    </lineage>
</organism>